<feature type="transmembrane region" description="Helical" evidence="1">
    <location>
        <begin position="12"/>
        <end position="37"/>
    </location>
</feature>
<sequence length="151" mass="16428">MSMTFYVSTQKGFTLIEMLLSVVLISVIAGIGIPIYYSFQQRNELDVTAQVIAQTLRSAQLHARAMDGTDGWGVYVTTGTITLYKGTNYATRADSQDTNTSFTSAIMVSGLQDINFTPLLGEVQTTGTLILTSKANENRQISINEKGTVSQ</sequence>
<evidence type="ECO:0000313" key="2">
    <source>
        <dbReference type="EMBL" id="PIR77844.1"/>
    </source>
</evidence>
<dbReference type="Proteomes" id="UP000228528">
    <property type="component" value="Unassembled WGS sequence"/>
</dbReference>
<comment type="caution">
    <text evidence="2">The sequence shown here is derived from an EMBL/GenBank/DDBJ whole genome shotgun (WGS) entry which is preliminary data.</text>
</comment>
<gene>
    <name evidence="2" type="ORF">COU30_00270</name>
</gene>
<keyword evidence="1" id="KW-0472">Membrane</keyword>
<dbReference type="AlphaFoldDB" id="A0A2M6P2C9"/>
<name>A0A2M6P2C9_9BACT</name>
<protein>
    <recommendedName>
        <fullName evidence="4">General secretion pathway GspH domain-containing protein</fullName>
    </recommendedName>
</protein>
<keyword evidence="1" id="KW-0812">Transmembrane</keyword>
<evidence type="ECO:0000256" key="1">
    <source>
        <dbReference type="SAM" id="Phobius"/>
    </source>
</evidence>
<evidence type="ECO:0008006" key="4">
    <source>
        <dbReference type="Google" id="ProtNLM"/>
    </source>
</evidence>
<dbReference type="EMBL" id="PFBW01000012">
    <property type="protein sequence ID" value="PIR77844.1"/>
    <property type="molecule type" value="Genomic_DNA"/>
</dbReference>
<dbReference type="Pfam" id="PF07963">
    <property type="entry name" value="N_methyl"/>
    <property type="match status" value="1"/>
</dbReference>
<reference evidence="3" key="1">
    <citation type="submission" date="2017-09" db="EMBL/GenBank/DDBJ databases">
        <title>Depth-based differentiation of microbial function through sediment-hosted aquifers and enrichment of novel symbionts in the deep terrestrial subsurface.</title>
        <authorList>
            <person name="Probst A.J."/>
            <person name="Ladd B."/>
            <person name="Jarett J.K."/>
            <person name="Geller-Mcgrath D.E."/>
            <person name="Sieber C.M.K."/>
            <person name="Emerson J.B."/>
            <person name="Anantharaman K."/>
            <person name="Thomas B.C."/>
            <person name="Malmstrom R."/>
            <person name="Stieglmeier M."/>
            <person name="Klingl A."/>
            <person name="Woyke T."/>
            <person name="Ryan C.M."/>
            <person name="Banfield J.F."/>
        </authorList>
    </citation>
    <scope>NUCLEOTIDE SEQUENCE [LARGE SCALE GENOMIC DNA]</scope>
</reference>
<dbReference type="NCBIfam" id="TIGR02532">
    <property type="entry name" value="IV_pilin_GFxxxE"/>
    <property type="match status" value="1"/>
</dbReference>
<evidence type="ECO:0000313" key="3">
    <source>
        <dbReference type="Proteomes" id="UP000228528"/>
    </source>
</evidence>
<keyword evidence="1" id="KW-1133">Transmembrane helix</keyword>
<dbReference type="InterPro" id="IPR012902">
    <property type="entry name" value="N_methyl_site"/>
</dbReference>
<organism evidence="2 3">
    <name type="scientific">Candidatus Magasanikbacteria bacterium CG10_big_fil_rev_8_21_14_0_10_38_6</name>
    <dbReference type="NCBI Taxonomy" id="1974647"/>
    <lineage>
        <taxon>Bacteria</taxon>
        <taxon>Candidatus Magasanikiibacteriota</taxon>
    </lineage>
</organism>
<dbReference type="SUPFAM" id="SSF54523">
    <property type="entry name" value="Pili subunits"/>
    <property type="match status" value="1"/>
</dbReference>
<dbReference type="PROSITE" id="PS00409">
    <property type="entry name" value="PROKAR_NTER_METHYL"/>
    <property type="match status" value="1"/>
</dbReference>
<proteinExistence type="predicted"/>
<accession>A0A2M6P2C9</accession>
<dbReference type="InterPro" id="IPR045584">
    <property type="entry name" value="Pilin-like"/>
</dbReference>
<dbReference type="Gene3D" id="3.30.700.10">
    <property type="entry name" value="Glycoprotein, Type 4 Pilin"/>
    <property type="match status" value="1"/>
</dbReference>